<dbReference type="GO" id="GO:0012505">
    <property type="term" value="C:endomembrane system"/>
    <property type="evidence" value="ECO:0007669"/>
    <property type="project" value="UniProtKB-SubCell"/>
</dbReference>
<keyword evidence="3" id="KW-1003">Cell membrane</keyword>
<dbReference type="PANTHER" id="PTHR30586:SF0">
    <property type="entry name" value="ION-TRANSLOCATING OXIDOREDUCTASE COMPLEX SUBUNIT E"/>
    <property type="match status" value="1"/>
</dbReference>
<feature type="transmembrane region" description="Helical" evidence="8">
    <location>
        <begin position="168"/>
        <end position="185"/>
    </location>
</feature>
<gene>
    <name evidence="9" type="primary">rnfE</name>
    <name evidence="9" type="ORF">PS691_03796</name>
</gene>
<dbReference type="InterPro" id="IPR003667">
    <property type="entry name" value="NqrDE/RnfAE"/>
</dbReference>
<name>A0A5E7DVN5_PSEFL</name>
<keyword evidence="2" id="KW-0813">Transport</keyword>
<organism evidence="9 10">
    <name type="scientific">Pseudomonas fluorescens</name>
    <dbReference type="NCBI Taxonomy" id="294"/>
    <lineage>
        <taxon>Bacteria</taxon>
        <taxon>Pseudomonadati</taxon>
        <taxon>Pseudomonadota</taxon>
        <taxon>Gammaproteobacteria</taxon>
        <taxon>Pseudomonadales</taxon>
        <taxon>Pseudomonadaceae</taxon>
        <taxon>Pseudomonas</taxon>
    </lineage>
</organism>
<dbReference type="Proteomes" id="UP000337909">
    <property type="component" value="Unassembled WGS sequence"/>
</dbReference>
<dbReference type="GO" id="GO:0005886">
    <property type="term" value="C:plasma membrane"/>
    <property type="evidence" value="ECO:0007669"/>
    <property type="project" value="TreeGrafter"/>
</dbReference>
<accession>A0A5E7DVN5</accession>
<dbReference type="RefSeq" id="WP_150643667.1">
    <property type="nucleotide sequence ID" value="NZ_CABVHQ010000040.1"/>
</dbReference>
<dbReference type="OrthoDB" id="7028957at2"/>
<keyword evidence="4 8" id="KW-0812">Transmembrane</keyword>
<feature type="transmembrane region" description="Helical" evidence="8">
    <location>
        <begin position="22"/>
        <end position="43"/>
    </location>
</feature>
<dbReference type="AlphaFoldDB" id="A0A5E7DVN5"/>
<evidence type="ECO:0000313" key="9">
    <source>
        <dbReference type="EMBL" id="VVO15945.1"/>
    </source>
</evidence>
<comment type="subcellular location">
    <subcellularLocation>
        <location evidence="1">Endomembrane system</location>
        <topology evidence="1">Multi-pass membrane protein</topology>
    </subcellularLocation>
</comment>
<evidence type="ECO:0000256" key="7">
    <source>
        <dbReference type="ARBA" id="ARBA00023136"/>
    </source>
</evidence>
<dbReference type="EMBL" id="CABVHQ010000040">
    <property type="protein sequence ID" value="VVO15945.1"/>
    <property type="molecule type" value="Genomic_DNA"/>
</dbReference>
<dbReference type="PANTHER" id="PTHR30586">
    <property type="entry name" value="ELECTRON TRANSPORT COMPLEX PROTEIN RNFE"/>
    <property type="match status" value="1"/>
</dbReference>
<feature type="transmembrane region" description="Helical" evidence="8">
    <location>
        <begin position="117"/>
        <end position="135"/>
    </location>
</feature>
<reference evidence="9 10" key="1">
    <citation type="submission" date="2019-09" db="EMBL/GenBank/DDBJ databases">
        <authorList>
            <person name="Chandra G."/>
            <person name="Truman W A."/>
        </authorList>
    </citation>
    <scope>NUCLEOTIDE SEQUENCE [LARGE SCALE GENOMIC DNA]</scope>
    <source>
        <strain evidence="9">PS691</strain>
    </source>
</reference>
<dbReference type="PIRSF" id="PIRSF006102">
    <property type="entry name" value="NQR_DE"/>
    <property type="match status" value="1"/>
</dbReference>
<evidence type="ECO:0000256" key="5">
    <source>
        <dbReference type="ARBA" id="ARBA00022967"/>
    </source>
</evidence>
<feature type="transmembrane region" description="Helical" evidence="8">
    <location>
        <begin position="88"/>
        <end position="105"/>
    </location>
</feature>
<evidence type="ECO:0000256" key="4">
    <source>
        <dbReference type="ARBA" id="ARBA00022692"/>
    </source>
</evidence>
<evidence type="ECO:0000256" key="1">
    <source>
        <dbReference type="ARBA" id="ARBA00004127"/>
    </source>
</evidence>
<evidence type="ECO:0000256" key="6">
    <source>
        <dbReference type="ARBA" id="ARBA00022989"/>
    </source>
</evidence>
<proteinExistence type="predicted"/>
<evidence type="ECO:0000256" key="2">
    <source>
        <dbReference type="ARBA" id="ARBA00022448"/>
    </source>
</evidence>
<dbReference type="Pfam" id="PF02508">
    <property type="entry name" value="Rnf-Nqr"/>
    <property type="match status" value="1"/>
</dbReference>
<keyword evidence="6 8" id="KW-1133">Transmembrane helix</keyword>
<evidence type="ECO:0000313" key="10">
    <source>
        <dbReference type="Proteomes" id="UP000337909"/>
    </source>
</evidence>
<keyword evidence="3" id="KW-0997">Cell inner membrane</keyword>
<evidence type="ECO:0000256" key="3">
    <source>
        <dbReference type="ARBA" id="ARBA00022519"/>
    </source>
</evidence>
<evidence type="ECO:0000256" key="8">
    <source>
        <dbReference type="SAM" id="Phobius"/>
    </source>
</evidence>
<sequence>MTETSTLRNSLMLAPLIGVSDTLVKAIGLWLMFVLIITIHGMAMKAIRRWLNPNVRLAASILLATTLVSCAGLALQAWSLQLHQSLEVYLGLIALQCVLLELGGFFEHSPMSDRLRLSGLFGALLLALGTLREVLGTGSLGSHLEWLAGSADTHWQLWLWAQDTGPRLLTLAPGGFILLGLLIAAKQALSKPH</sequence>
<protein>
    <submittedName>
        <fullName evidence="9">Electron transport complex subunit RnfE</fullName>
    </submittedName>
</protein>
<keyword evidence="7 8" id="KW-0472">Membrane</keyword>
<feature type="transmembrane region" description="Helical" evidence="8">
    <location>
        <begin position="55"/>
        <end position="76"/>
    </location>
</feature>
<keyword evidence="5" id="KW-1278">Translocase</keyword>